<evidence type="ECO:0000313" key="2">
    <source>
        <dbReference type="EMBL" id="TQD91082.1"/>
    </source>
</evidence>
<name>A0A540LXU1_MALBA</name>
<sequence length="110" mass="12328">MTAFQSTSSAHSTVKFLEQITIVTKPMIYKLNKPTRVPSKLVQIILMGANAINSSKDDKDNGLCIVKRHSKRSALSSPYFIFLSFIFIVVFFGSVKASQERPETRVLISM</sequence>
<gene>
    <name evidence="2" type="ORF">C1H46_023316</name>
</gene>
<keyword evidence="3" id="KW-1185">Reference proteome</keyword>
<dbReference type="EMBL" id="VIEB01000432">
    <property type="protein sequence ID" value="TQD91082.1"/>
    <property type="molecule type" value="Genomic_DNA"/>
</dbReference>
<comment type="caution">
    <text evidence="2">The sequence shown here is derived from an EMBL/GenBank/DDBJ whole genome shotgun (WGS) entry which is preliminary data.</text>
</comment>
<keyword evidence="1" id="KW-0472">Membrane</keyword>
<keyword evidence="1" id="KW-0812">Transmembrane</keyword>
<evidence type="ECO:0000313" key="3">
    <source>
        <dbReference type="Proteomes" id="UP000315295"/>
    </source>
</evidence>
<evidence type="ECO:0000256" key="1">
    <source>
        <dbReference type="SAM" id="Phobius"/>
    </source>
</evidence>
<feature type="transmembrane region" description="Helical" evidence="1">
    <location>
        <begin position="77"/>
        <end position="95"/>
    </location>
</feature>
<keyword evidence="1" id="KW-1133">Transmembrane helix</keyword>
<accession>A0A540LXU1</accession>
<protein>
    <submittedName>
        <fullName evidence="2">Uncharacterized protein</fullName>
    </submittedName>
</protein>
<dbReference type="AlphaFoldDB" id="A0A540LXU1"/>
<reference evidence="2 3" key="1">
    <citation type="journal article" date="2019" name="G3 (Bethesda)">
        <title>Sequencing of a Wild Apple (Malus baccata) Genome Unravels the Differences Between Cultivated and Wild Apple Species Regarding Disease Resistance and Cold Tolerance.</title>
        <authorList>
            <person name="Chen X."/>
        </authorList>
    </citation>
    <scope>NUCLEOTIDE SEQUENCE [LARGE SCALE GENOMIC DNA]</scope>
    <source>
        <strain evidence="3">cv. Shandingzi</strain>
        <tissue evidence="2">Leaves</tissue>
    </source>
</reference>
<proteinExistence type="predicted"/>
<dbReference type="Proteomes" id="UP000315295">
    <property type="component" value="Unassembled WGS sequence"/>
</dbReference>
<organism evidence="2 3">
    <name type="scientific">Malus baccata</name>
    <name type="common">Siberian crab apple</name>
    <name type="synonym">Pyrus baccata</name>
    <dbReference type="NCBI Taxonomy" id="106549"/>
    <lineage>
        <taxon>Eukaryota</taxon>
        <taxon>Viridiplantae</taxon>
        <taxon>Streptophyta</taxon>
        <taxon>Embryophyta</taxon>
        <taxon>Tracheophyta</taxon>
        <taxon>Spermatophyta</taxon>
        <taxon>Magnoliopsida</taxon>
        <taxon>eudicotyledons</taxon>
        <taxon>Gunneridae</taxon>
        <taxon>Pentapetalae</taxon>
        <taxon>rosids</taxon>
        <taxon>fabids</taxon>
        <taxon>Rosales</taxon>
        <taxon>Rosaceae</taxon>
        <taxon>Amygdaloideae</taxon>
        <taxon>Maleae</taxon>
        <taxon>Malus</taxon>
    </lineage>
</organism>